<dbReference type="Gene3D" id="3.40.50.720">
    <property type="entry name" value="NAD(P)-binding Rossmann-like Domain"/>
    <property type="match status" value="1"/>
</dbReference>
<accession>A0A4S8QE89</accession>
<dbReference type="Pfam" id="PF08338">
    <property type="entry name" value="DUF1731"/>
    <property type="match status" value="1"/>
</dbReference>
<reference evidence="4 5" key="2">
    <citation type="submission" date="2019-05" db="EMBL/GenBank/DDBJ databases">
        <title>Glycomyces buryatensis sp. nov.</title>
        <authorList>
            <person name="Nikitina E."/>
        </authorList>
    </citation>
    <scope>NUCLEOTIDE SEQUENCE [LARGE SCALE GENOMIC DNA]</scope>
    <source>
        <strain evidence="4 5">18</strain>
    </source>
</reference>
<evidence type="ECO:0000259" key="2">
    <source>
        <dbReference type="Pfam" id="PF01370"/>
    </source>
</evidence>
<dbReference type="AlphaFoldDB" id="A0A4S8QE89"/>
<dbReference type="EMBL" id="STGY01000066">
    <property type="protein sequence ID" value="THV39509.1"/>
    <property type="molecule type" value="Genomic_DNA"/>
</dbReference>
<dbReference type="InterPro" id="IPR013549">
    <property type="entry name" value="DUF1731"/>
</dbReference>
<sequence>MRIVIAGSSGYLGTALTKALNGHDLVRLVRREPDAEDEIRWDPYGGPLDPSILDGVDAVVNLCGVPIAGQRWNEAYKRRIRTSRVVPTEVLAEAVARAGVPVLVNASAVGWYGDRAAVPVDESTPASTDYLGRTCLAWEQATAAAKDAGARVVRLRTSHVLGPDSPLLAKFVPVFKLCMGGRFGNGQQYLPWISLRDWVNAVVLLLEDGTSGAVNLVGPNPVTNREFTRSLGTALHRPTPWIIPGWAVKLVAGEAAVELLRGAKVRPAVLEEAGFAYQDRTVLDALKWALAEGR</sequence>
<evidence type="ECO:0000313" key="4">
    <source>
        <dbReference type="EMBL" id="THV39509.1"/>
    </source>
</evidence>
<evidence type="ECO:0000256" key="1">
    <source>
        <dbReference type="ARBA" id="ARBA00009353"/>
    </source>
</evidence>
<feature type="domain" description="NAD-dependent epimerase/dehydratase" evidence="2">
    <location>
        <begin position="3"/>
        <end position="212"/>
    </location>
</feature>
<comment type="caution">
    <text evidence="4">The sequence shown here is derived from an EMBL/GenBank/DDBJ whole genome shotgun (WGS) entry which is preliminary data.</text>
</comment>
<feature type="domain" description="DUF1731" evidence="3">
    <location>
        <begin position="243"/>
        <end position="288"/>
    </location>
</feature>
<dbReference type="RefSeq" id="WP_136535927.1">
    <property type="nucleotide sequence ID" value="NZ_STGY01000066.1"/>
</dbReference>
<comment type="similarity">
    <text evidence="1">Belongs to the NAD(P)-dependent epimerase/dehydratase family. SDR39U1 subfamily.</text>
</comment>
<dbReference type="PANTHER" id="PTHR11092:SF0">
    <property type="entry name" value="EPIMERASE FAMILY PROTEIN SDR39U1"/>
    <property type="match status" value="1"/>
</dbReference>
<organism evidence="4 5">
    <name type="scientific">Glycomyces buryatensis</name>
    <dbReference type="NCBI Taxonomy" id="2570927"/>
    <lineage>
        <taxon>Bacteria</taxon>
        <taxon>Bacillati</taxon>
        <taxon>Actinomycetota</taxon>
        <taxon>Actinomycetes</taxon>
        <taxon>Glycomycetales</taxon>
        <taxon>Glycomycetaceae</taxon>
        <taxon>Glycomyces</taxon>
    </lineage>
</organism>
<dbReference type="OrthoDB" id="9801773at2"/>
<reference evidence="5" key="1">
    <citation type="submission" date="2019-04" db="EMBL/GenBank/DDBJ databases">
        <title>Nocardioides xinjiangensis sp. nov.</title>
        <authorList>
            <person name="Liu S."/>
        </authorList>
    </citation>
    <scope>NUCLEOTIDE SEQUENCE [LARGE SCALE GENOMIC DNA]</scope>
    <source>
        <strain evidence="5">18</strain>
    </source>
</reference>
<dbReference type="InterPro" id="IPR036291">
    <property type="entry name" value="NAD(P)-bd_dom_sf"/>
</dbReference>
<keyword evidence="5" id="KW-1185">Reference proteome</keyword>
<dbReference type="NCBIfam" id="TIGR01777">
    <property type="entry name" value="yfcH"/>
    <property type="match status" value="1"/>
</dbReference>
<dbReference type="PANTHER" id="PTHR11092">
    <property type="entry name" value="SUGAR NUCLEOTIDE EPIMERASE RELATED"/>
    <property type="match status" value="1"/>
</dbReference>
<dbReference type="Proteomes" id="UP000308760">
    <property type="component" value="Unassembled WGS sequence"/>
</dbReference>
<name>A0A4S8QE89_9ACTN</name>
<dbReference type="Pfam" id="PF01370">
    <property type="entry name" value="Epimerase"/>
    <property type="match status" value="1"/>
</dbReference>
<evidence type="ECO:0000259" key="3">
    <source>
        <dbReference type="Pfam" id="PF08338"/>
    </source>
</evidence>
<dbReference type="InterPro" id="IPR001509">
    <property type="entry name" value="Epimerase_deHydtase"/>
</dbReference>
<dbReference type="InterPro" id="IPR010099">
    <property type="entry name" value="SDR39U1"/>
</dbReference>
<proteinExistence type="inferred from homology"/>
<protein>
    <submittedName>
        <fullName evidence="4">TIGR01777 family protein</fullName>
    </submittedName>
</protein>
<dbReference type="SUPFAM" id="SSF51735">
    <property type="entry name" value="NAD(P)-binding Rossmann-fold domains"/>
    <property type="match status" value="1"/>
</dbReference>
<evidence type="ECO:0000313" key="5">
    <source>
        <dbReference type="Proteomes" id="UP000308760"/>
    </source>
</evidence>
<gene>
    <name evidence="4" type="ORF">FAB82_18045</name>
</gene>